<evidence type="ECO:0000313" key="8">
    <source>
        <dbReference type="EMBL" id="KAK3339795.1"/>
    </source>
</evidence>
<dbReference type="InterPro" id="IPR036864">
    <property type="entry name" value="Zn2-C6_fun-type_DNA-bd_sf"/>
</dbReference>
<dbReference type="Gene3D" id="4.10.240.10">
    <property type="entry name" value="Zn(2)-C6 fungal-type DNA-binding domain"/>
    <property type="match status" value="1"/>
</dbReference>
<organism evidence="8 9">
    <name type="scientific">Lasiosphaeria hispida</name>
    <dbReference type="NCBI Taxonomy" id="260671"/>
    <lineage>
        <taxon>Eukaryota</taxon>
        <taxon>Fungi</taxon>
        <taxon>Dikarya</taxon>
        <taxon>Ascomycota</taxon>
        <taxon>Pezizomycotina</taxon>
        <taxon>Sordariomycetes</taxon>
        <taxon>Sordariomycetidae</taxon>
        <taxon>Sordariales</taxon>
        <taxon>Lasiosphaeriaceae</taxon>
        <taxon>Lasiosphaeria</taxon>
    </lineage>
</organism>
<evidence type="ECO:0000256" key="5">
    <source>
        <dbReference type="ARBA" id="ARBA00023163"/>
    </source>
</evidence>
<dbReference type="Pfam" id="PF00172">
    <property type="entry name" value="Zn_clus"/>
    <property type="match status" value="1"/>
</dbReference>
<evidence type="ECO:0000256" key="1">
    <source>
        <dbReference type="ARBA" id="ARBA00022723"/>
    </source>
</evidence>
<dbReference type="PROSITE" id="PS50048">
    <property type="entry name" value="ZN2_CY6_FUNGAL_2"/>
    <property type="match status" value="1"/>
</dbReference>
<keyword evidence="1" id="KW-0479">Metal-binding</keyword>
<dbReference type="SMART" id="SM00066">
    <property type="entry name" value="GAL4"/>
    <property type="match status" value="1"/>
</dbReference>
<keyword evidence="5" id="KW-0804">Transcription</keyword>
<keyword evidence="9" id="KW-1185">Reference proteome</keyword>
<evidence type="ECO:0000256" key="2">
    <source>
        <dbReference type="ARBA" id="ARBA00022833"/>
    </source>
</evidence>
<reference evidence="8" key="1">
    <citation type="journal article" date="2023" name="Mol. Phylogenet. Evol.">
        <title>Genome-scale phylogeny and comparative genomics of the fungal order Sordariales.</title>
        <authorList>
            <person name="Hensen N."/>
            <person name="Bonometti L."/>
            <person name="Westerberg I."/>
            <person name="Brannstrom I.O."/>
            <person name="Guillou S."/>
            <person name="Cros-Aarteil S."/>
            <person name="Calhoun S."/>
            <person name="Haridas S."/>
            <person name="Kuo A."/>
            <person name="Mondo S."/>
            <person name="Pangilinan J."/>
            <person name="Riley R."/>
            <person name="LaButti K."/>
            <person name="Andreopoulos B."/>
            <person name="Lipzen A."/>
            <person name="Chen C."/>
            <person name="Yan M."/>
            <person name="Daum C."/>
            <person name="Ng V."/>
            <person name="Clum A."/>
            <person name="Steindorff A."/>
            <person name="Ohm R.A."/>
            <person name="Martin F."/>
            <person name="Silar P."/>
            <person name="Natvig D.O."/>
            <person name="Lalanne C."/>
            <person name="Gautier V."/>
            <person name="Ament-Velasquez S.L."/>
            <person name="Kruys A."/>
            <person name="Hutchinson M.I."/>
            <person name="Powell A.J."/>
            <person name="Barry K."/>
            <person name="Miller A.N."/>
            <person name="Grigoriev I.V."/>
            <person name="Debuchy R."/>
            <person name="Gladieux P."/>
            <person name="Hiltunen Thoren M."/>
            <person name="Johannesson H."/>
        </authorList>
    </citation>
    <scope>NUCLEOTIDE SEQUENCE</scope>
    <source>
        <strain evidence="8">CBS 955.72</strain>
    </source>
</reference>
<evidence type="ECO:0000259" key="7">
    <source>
        <dbReference type="PROSITE" id="PS50048"/>
    </source>
</evidence>
<dbReference type="GO" id="GO:0003677">
    <property type="term" value="F:DNA binding"/>
    <property type="evidence" value="ECO:0007669"/>
    <property type="project" value="UniProtKB-KW"/>
</dbReference>
<evidence type="ECO:0000313" key="9">
    <source>
        <dbReference type="Proteomes" id="UP001275084"/>
    </source>
</evidence>
<dbReference type="InterPro" id="IPR001138">
    <property type="entry name" value="Zn2Cys6_DnaBD"/>
</dbReference>
<evidence type="ECO:0000256" key="3">
    <source>
        <dbReference type="ARBA" id="ARBA00023015"/>
    </source>
</evidence>
<protein>
    <recommendedName>
        <fullName evidence="7">Zn(2)-C6 fungal-type domain-containing protein</fullName>
    </recommendedName>
</protein>
<accession>A0AAJ0M7S9</accession>
<name>A0AAJ0M7S9_9PEZI</name>
<dbReference type="GO" id="GO:0008270">
    <property type="term" value="F:zinc ion binding"/>
    <property type="evidence" value="ECO:0007669"/>
    <property type="project" value="InterPro"/>
</dbReference>
<keyword evidence="2" id="KW-0862">Zinc</keyword>
<dbReference type="InterPro" id="IPR052360">
    <property type="entry name" value="Transcr_Regulatory_Proteins"/>
</dbReference>
<dbReference type="GO" id="GO:0000981">
    <property type="term" value="F:DNA-binding transcription factor activity, RNA polymerase II-specific"/>
    <property type="evidence" value="ECO:0007669"/>
    <property type="project" value="InterPro"/>
</dbReference>
<dbReference type="SUPFAM" id="SSF57701">
    <property type="entry name" value="Zn2/Cys6 DNA-binding domain"/>
    <property type="match status" value="1"/>
</dbReference>
<feature type="domain" description="Zn(2)-C6 fungal-type" evidence="7">
    <location>
        <begin position="12"/>
        <end position="40"/>
    </location>
</feature>
<keyword evidence="4" id="KW-0238">DNA-binding</keyword>
<proteinExistence type="predicted"/>
<dbReference type="AlphaFoldDB" id="A0AAJ0M7S9"/>
<dbReference type="CDD" id="cd00067">
    <property type="entry name" value="GAL4"/>
    <property type="match status" value="1"/>
</dbReference>
<evidence type="ECO:0000256" key="4">
    <source>
        <dbReference type="ARBA" id="ARBA00023125"/>
    </source>
</evidence>
<keyword evidence="3" id="KW-0805">Transcription regulation</keyword>
<gene>
    <name evidence="8" type="ORF">B0T25DRAFT_586358</name>
</gene>
<dbReference type="PROSITE" id="PS00463">
    <property type="entry name" value="ZN2_CY6_FUNGAL_1"/>
    <property type="match status" value="1"/>
</dbReference>
<dbReference type="PANTHER" id="PTHR36206">
    <property type="entry name" value="ASPERCRYPTIN BIOSYNTHESIS CLUSTER-SPECIFIC TRANSCRIPTION REGULATOR ATNN-RELATED"/>
    <property type="match status" value="1"/>
</dbReference>
<keyword evidence="6" id="KW-0539">Nucleus</keyword>
<evidence type="ECO:0000256" key="6">
    <source>
        <dbReference type="ARBA" id="ARBA00023242"/>
    </source>
</evidence>
<sequence length="543" mass="58665">MASHGGKRSRRGCITCKIRRVKCDETRPQCIRCVQTGRTCDGYAASTQSHQSRRALADAVRQLPMAGPASRLLGEPVPADDAACFDFFRHCTADMTGSVLPGARFWGRQLLQAAHAERAVWRVAVALGALHRRWEYSNSRTAAAAAARRRDGADAIASFAQQAASHYYGAISLAKAVRDPAMLAVVSAALAAAAHLTGLWAETQVHIHAGLRLLQDIQTPPTDSADSISGLAQSLERLDLQAMVFEDARAPYDYHAMSGFAGNGVARAAAWDGVELRDVGEAALVVFRLVRRFFVVASAAEQGVVTLGELEVVLGRLGADAARWEAALGVLLARNGGERVMVLSMRLYHVTLGLLLAAGVAGPETRFDGCLPLFERIVALADEIARNTRSPLPFFMSLEPGVAVPLFVVAVRCRHPVVRRRALNLLSTLNRQEGIWNCALTGRVAEQCVLWEEEGLDIQLPLREHDDHLDLVSAPVRADAPVDVDADGYSPVWPGGWPNVPERKRLLHVSSIVNVDAGTFDLTMYANSNDGMGLVIKAVSLDI</sequence>
<dbReference type="Proteomes" id="UP001275084">
    <property type="component" value="Unassembled WGS sequence"/>
</dbReference>
<reference evidence="8" key="2">
    <citation type="submission" date="2023-06" db="EMBL/GenBank/DDBJ databases">
        <authorList>
            <consortium name="Lawrence Berkeley National Laboratory"/>
            <person name="Haridas S."/>
            <person name="Hensen N."/>
            <person name="Bonometti L."/>
            <person name="Westerberg I."/>
            <person name="Brannstrom I.O."/>
            <person name="Guillou S."/>
            <person name="Cros-Aarteil S."/>
            <person name="Calhoun S."/>
            <person name="Kuo A."/>
            <person name="Mondo S."/>
            <person name="Pangilinan J."/>
            <person name="Riley R."/>
            <person name="Labutti K."/>
            <person name="Andreopoulos B."/>
            <person name="Lipzen A."/>
            <person name="Chen C."/>
            <person name="Yanf M."/>
            <person name="Daum C."/>
            <person name="Ng V."/>
            <person name="Clum A."/>
            <person name="Steindorff A."/>
            <person name="Ohm R."/>
            <person name="Martin F."/>
            <person name="Silar P."/>
            <person name="Natvig D."/>
            <person name="Lalanne C."/>
            <person name="Gautier V."/>
            <person name="Ament-Velasquez S.L."/>
            <person name="Kruys A."/>
            <person name="Hutchinson M.I."/>
            <person name="Powell A.J."/>
            <person name="Barry K."/>
            <person name="Miller A.N."/>
            <person name="Grigoriev I.V."/>
            <person name="Debuchy R."/>
            <person name="Gladieux P."/>
            <person name="Thoren M.H."/>
            <person name="Johannesson H."/>
        </authorList>
    </citation>
    <scope>NUCLEOTIDE SEQUENCE</scope>
    <source>
        <strain evidence="8">CBS 955.72</strain>
    </source>
</reference>
<comment type="caution">
    <text evidence="8">The sequence shown here is derived from an EMBL/GenBank/DDBJ whole genome shotgun (WGS) entry which is preliminary data.</text>
</comment>
<dbReference type="PANTHER" id="PTHR36206:SF4">
    <property type="entry name" value="HYPOTHETICAL CONSERVED PROTEIN (EUROFUNG)-RELATED"/>
    <property type="match status" value="1"/>
</dbReference>
<dbReference type="EMBL" id="JAUIQD010000009">
    <property type="protein sequence ID" value="KAK3339795.1"/>
    <property type="molecule type" value="Genomic_DNA"/>
</dbReference>